<dbReference type="PATRIC" id="fig|84531.8.peg.4445"/>
<name>A0A0S2FG98_LYSAN</name>
<organism evidence="1 2">
    <name type="scientific">Lysobacter antibioticus</name>
    <dbReference type="NCBI Taxonomy" id="84531"/>
    <lineage>
        <taxon>Bacteria</taxon>
        <taxon>Pseudomonadati</taxon>
        <taxon>Pseudomonadota</taxon>
        <taxon>Gammaproteobacteria</taxon>
        <taxon>Lysobacterales</taxon>
        <taxon>Lysobacteraceae</taxon>
        <taxon>Lysobacter</taxon>
    </lineage>
</organism>
<dbReference type="EMBL" id="CP011129">
    <property type="protein sequence ID" value="ALN82557.1"/>
    <property type="molecule type" value="Genomic_DNA"/>
</dbReference>
<evidence type="ECO:0000313" key="1">
    <source>
        <dbReference type="EMBL" id="ALN82557.1"/>
    </source>
</evidence>
<evidence type="ECO:0000313" key="2">
    <source>
        <dbReference type="Proteomes" id="UP000060787"/>
    </source>
</evidence>
<protein>
    <submittedName>
        <fullName evidence="1">Uncharacterized protein</fullName>
    </submittedName>
</protein>
<reference evidence="1 2" key="1">
    <citation type="journal article" date="2015" name="BMC Genomics">
        <title>Comparative genomics and metabolic profiling of the genus Lysobacter.</title>
        <authorList>
            <person name="de Bruijn I."/>
            <person name="Cheng X."/>
            <person name="de Jager V."/>
            <person name="Exposito R.G."/>
            <person name="Watrous J."/>
            <person name="Patel N."/>
            <person name="Postma J."/>
            <person name="Dorrestein P.C."/>
            <person name="Kobayashi D."/>
            <person name="Raaijmakers J.M."/>
        </authorList>
    </citation>
    <scope>NUCLEOTIDE SEQUENCE [LARGE SCALE GENOMIC DNA]</scope>
    <source>
        <strain evidence="1 2">76</strain>
    </source>
</reference>
<dbReference type="KEGG" id="lab:LA76x_4449"/>
<dbReference type="Proteomes" id="UP000060787">
    <property type="component" value="Chromosome"/>
</dbReference>
<dbReference type="AlphaFoldDB" id="A0A0S2FG98"/>
<sequence>MPETGALRCVDLCRRFQSGAAVRTAREYFTAMNTLRRV</sequence>
<keyword evidence="2" id="KW-1185">Reference proteome</keyword>
<proteinExistence type="predicted"/>
<gene>
    <name evidence="1" type="ORF">LA76x_4449</name>
</gene>
<accession>A0A0S2FG98</accession>